<protein>
    <submittedName>
        <fullName evidence="1">Uncharacterized protein</fullName>
    </submittedName>
</protein>
<proteinExistence type="predicted"/>
<reference evidence="1" key="1">
    <citation type="submission" date="2014-11" db="EMBL/GenBank/DDBJ databases">
        <authorList>
            <person name="Amaro Gonzalez C."/>
        </authorList>
    </citation>
    <scope>NUCLEOTIDE SEQUENCE</scope>
</reference>
<accession>A0A0E9S7T7</accession>
<name>A0A0E9S7T7_ANGAN</name>
<dbReference type="EMBL" id="GBXM01071261">
    <property type="protein sequence ID" value="JAH37316.1"/>
    <property type="molecule type" value="Transcribed_RNA"/>
</dbReference>
<organism evidence="1">
    <name type="scientific">Anguilla anguilla</name>
    <name type="common">European freshwater eel</name>
    <name type="synonym">Muraena anguilla</name>
    <dbReference type="NCBI Taxonomy" id="7936"/>
    <lineage>
        <taxon>Eukaryota</taxon>
        <taxon>Metazoa</taxon>
        <taxon>Chordata</taxon>
        <taxon>Craniata</taxon>
        <taxon>Vertebrata</taxon>
        <taxon>Euteleostomi</taxon>
        <taxon>Actinopterygii</taxon>
        <taxon>Neopterygii</taxon>
        <taxon>Teleostei</taxon>
        <taxon>Anguilliformes</taxon>
        <taxon>Anguillidae</taxon>
        <taxon>Anguilla</taxon>
    </lineage>
</organism>
<sequence length="11" mass="1318">MLHLNRNGIIH</sequence>
<reference evidence="1" key="2">
    <citation type="journal article" date="2015" name="Fish Shellfish Immunol.">
        <title>Early steps in the European eel (Anguilla anguilla)-Vibrio vulnificus interaction in the gills: Role of the RtxA13 toxin.</title>
        <authorList>
            <person name="Callol A."/>
            <person name="Pajuelo D."/>
            <person name="Ebbesson L."/>
            <person name="Teles M."/>
            <person name="MacKenzie S."/>
            <person name="Amaro C."/>
        </authorList>
    </citation>
    <scope>NUCLEOTIDE SEQUENCE</scope>
</reference>
<evidence type="ECO:0000313" key="1">
    <source>
        <dbReference type="EMBL" id="JAH37316.1"/>
    </source>
</evidence>